<gene>
    <name evidence="1" type="ordered locus">CBUD_1425</name>
</gene>
<dbReference type="Proteomes" id="UP000008555">
    <property type="component" value="Chromosome"/>
</dbReference>
<name>A9KGC9_COXBN</name>
<protein>
    <submittedName>
        <fullName evidence="1">Cyclin protein</fullName>
    </submittedName>
</protein>
<reference evidence="1 2" key="1">
    <citation type="journal article" date="2009" name="Infect. Immun.">
        <title>Comparative genomics reveal extensive transposon-mediated genomic plasticity and diversity among potential effector proteins within the genus Coxiella.</title>
        <authorList>
            <person name="Beare P.A."/>
            <person name="Unsworth N."/>
            <person name="Andoh M."/>
            <person name="Voth D.E."/>
            <person name="Omsland A."/>
            <person name="Gilk S.D."/>
            <person name="Williams K.P."/>
            <person name="Sobral B.W."/>
            <person name="Kupko J.J.III."/>
            <person name="Porcella S.F."/>
            <person name="Samuel J.E."/>
            <person name="Heinzen R.A."/>
        </authorList>
    </citation>
    <scope>NUCLEOTIDE SEQUENCE [LARGE SCALE GENOMIC DNA]</scope>
    <source>
        <strain evidence="1 2">Dugway 5J108-111</strain>
    </source>
</reference>
<evidence type="ECO:0000313" key="1">
    <source>
        <dbReference type="EMBL" id="ABS78110.1"/>
    </source>
</evidence>
<evidence type="ECO:0000313" key="2">
    <source>
        <dbReference type="Proteomes" id="UP000008555"/>
    </source>
</evidence>
<dbReference type="GO" id="GO:0019901">
    <property type="term" value="F:protein kinase binding"/>
    <property type="evidence" value="ECO:0007669"/>
    <property type="project" value="InterPro"/>
</dbReference>
<dbReference type="PANTHER" id="PTHR15615">
    <property type="match status" value="1"/>
</dbReference>
<organism evidence="1 2">
    <name type="scientific">Coxiella burnetii (strain Dugway 5J108-111)</name>
    <dbReference type="NCBI Taxonomy" id="434922"/>
    <lineage>
        <taxon>Bacteria</taxon>
        <taxon>Pseudomonadati</taxon>
        <taxon>Pseudomonadota</taxon>
        <taxon>Gammaproteobacteria</taxon>
        <taxon>Legionellales</taxon>
        <taxon>Coxiellaceae</taxon>
        <taxon>Coxiella</taxon>
    </lineage>
</organism>
<dbReference type="PANTHER" id="PTHR15615:SF108">
    <property type="entry name" value="PROTEIN CNPPD1"/>
    <property type="match status" value="1"/>
</dbReference>
<dbReference type="InterPro" id="IPR013922">
    <property type="entry name" value="Cyclin_PHO80-like"/>
</dbReference>
<dbReference type="KEGG" id="cbd:CBUD_1425"/>
<sequence length="382" mass="44917">MRTQSESTLDEVIEAICRILDLFPAFSLTPVEKSSFHSCPPPYPLLDYFSRFKAIKYPKTRKSIMEWDVFIHAFILIRRAEEIKEKKKNITITRSNVYRLFAIALMVSAKYLNDYHLTNKPWVDFVGVSLEELNELEADFLFLIDFSLFVKEDLYYEIQATINQLHSFFKEVDNIISHSSSFAIPLPLIQNYDLFKKENHLLLNSLPSNLQYLVPDDYPHTDGYQNSLYKSPLPSFFQLIWHHRNNPHYSLFLLVEILTHCYQTSFAYQQITSLFIQSCTNTESLKQLFSHSQITLTIEDIDHSITYCESYPDRDLKELIIRRLDFLSQNQSLADFIRKRLDRLRKIATPPSILSNFFKNSSLVNFHNRENSRRSLSGFSKS</sequence>
<dbReference type="AlphaFoldDB" id="A9KGC9"/>
<dbReference type="EMBL" id="CP000733">
    <property type="protein sequence ID" value="ABS78110.1"/>
    <property type="molecule type" value="Genomic_DNA"/>
</dbReference>
<dbReference type="HOGENOM" id="CLU_723026_0_0_6"/>
<proteinExistence type="predicted"/>
<dbReference type="Pfam" id="PF08613">
    <property type="entry name" value="Cyclin"/>
    <property type="match status" value="1"/>
</dbReference>
<dbReference type="Gene3D" id="1.10.472.10">
    <property type="entry name" value="Cyclin-like"/>
    <property type="match status" value="1"/>
</dbReference>
<dbReference type="RefSeq" id="WP_011997077.1">
    <property type="nucleotide sequence ID" value="NC_009727.1"/>
</dbReference>
<accession>A9KGC9</accession>